<evidence type="ECO:0000256" key="4">
    <source>
        <dbReference type="ARBA" id="ARBA00034521"/>
    </source>
</evidence>
<comment type="catalytic activity">
    <reaction evidence="6">
        <text>arsenic triglutathione + [thioredoxin]-dithiol + S-adenosyl-L-methionine + 2 H2O = methylarsonous acid + [thioredoxin]-disulfide + 3 glutathione + S-adenosyl-L-homocysteine + H(+)</text>
        <dbReference type="Rhea" id="RHEA:69460"/>
        <dbReference type="Rhea" id="RHEA-COMP:10698"/>
        <dbReference type="Rhea" id="RHEA-COMP:10700"/>
        <dbReference type="ChEBI" id="CHEBI:15377"/>
        <dbReference type="ChEBI" id="CHEBI:15378"/>
        <dbReference type="ChEBI" id="CHEBI:17826"/>
        <dbReference type="ChEBI" id="CHEBI:29950"/>
        <dbReference type="ChEBI" id="CHEBI:50058"/>
        <dbReference type="ChEBI" id="CHEBI:57856"/>
        <dbReference type="ChEBI" id="CHEBI:57925"/>
        <dbReference type="ChEBI" id="CHEBI:59789"/>
        <dbReference type="ChEBI" id="CHEBI:183640"/>
        <dbReference type="EC" id="2.1.1.137"/>
    </reaction>
</comment>
<name>A0ABD5PXN3_9EURY</name>
<protein>
    <recommendedName>
        <fullName evidence="5">Arsenite methyltransferase</fullName>
        <ecNumber evidence="4">2.1.1.137</ecNumber>
    </recommendedName>
</protein>
<keyword evidence="11" id="KW-0489">Methyltransferase</keyword>
<evidence type="ECO:0000313" key="11">
    <source>
        <dbReference type="EMBL" id="MFC4823004.1"/>
    </source>
</evidence>
<dbReference type="EMBL" id="JBHSHT010000001">
    <property type="protein sequence ID" value="MFC4823004.1"/>
    <property type="molecule type" value="Genomic_DNA"/>
</dbReference>
<proteinExistence type="inferred from homology"/>
<evidence type="ECO:0000313" key="12">
    <source>
        <dbReference type="Proteomes" id="UP001595945"/>
    </source>
</evidence>
<evidence type="ECO:0000259" key="10">
    <source>
        <dbReference type="Pfam" id="PF13847"/>
    </source>
</evidence>
<dbReference type="AlphaFoldDB" id="A0ABD5PXN3"/>
<dbReference type="InterPro" id="IPR025714">
    <property type="entry name" value="Methyltranfer_dom"/>
</dbReference>
<evidence type="ECO:0000256" key="5">
    <source>
        <dbReference type="ARBA" id="ARBA00034545"/>
    </source>
</evidence>
<evidence type="ECO:0000256" key="2">
    <source>
        <dbReference type="ARBA" id="ARBA00022691"/>
    </source>
</evidence>
<sequence length="288" mass="30186">MTDDAPTAETDGEGLTDADQRTAVRERYSRIAAESSSTESSCCEGTDSCGDASADESRRLGYSDADLDAVDGDANLGLGCGNPTAIAGLETGDTVLDLGSGGGFDCFLAAREVGETGRVVGVDMTPEMVETARENVEANDASNVEFRLGEIEHLPVADASVDVILSNCVVNLSPDKPQVFREAYRVLRPGGRLAISDVVLTAELPDGVRTDPTSVAACVGGAASIPALDAMLTDAGFADVSIEPKSDSDEFIREWDDERDLSDYVVAARIEAEKPASRQRPSRGDAAE</sequence>
<gene>
    <name evidence="11" type="ORF">ACFO9K_01890</name>
</gene>
<comment type="catalytic activity">
    <reaction evidence="8">
        <text>arsenic triglutathione + 3 [thioredoxin]-dithiol + 3 S-adenosyl-L-methionine = trimethylarsine + 3 [thioredoxin]-disulfide + 3 glutathione + 3 S-adenosyl-L-homocysteine + 3 H(+)</text>
        <dbReference type="Rhea" id="RHEA:69432"/>
        <dbReference type="Rhea" id="RHEA-COMP:10698"/>
        <dbReference type="Rhea" id="RHEA-COMP:10700"/>
        <dbReference type="ChEBI" id="CHEBI:15378"/>
        <dbReference type="ChEBI" id="CHEBI:27130"/>
        <dbReference type="ChEBI" id="CHEBI:29950"/>
        <dbReference type="ChEBI" id="CHEBI:50058"/>
        <dbReference type="ChEBI" id="CHEBI:57856"/>
        <dbReference type="ChEBI" id="CHEBI:57925"/>
        <dbReference type="ChEBI" id="CHEBI:59789"/>
        <dbReference type="ChEBI" id="CHEBI:183640"/>
        <dbReference type="EC" id="2.1.1.137"/>
    </reaction>
</comment>
<evidence type="ECO:0000256" key="1">
    <source>
        <dbReference type="ARBA" id="ARBA00022679"/>
    </source>
</evidence>
<organism evidence="11 12">
    <name type="scientific">Halorussus aquaticus</name>
    <dbReference type="NCBI Taxonomy" id="2953748"/>
    <lineage>
        <taxon>Archaea</taxon>
        <taxon>Methanobacteriati</taxon>
        <taxon>Methanobacteriota</taxon>
        <taxon>Stenosarchaea group</taxon>
        <taxon>Halobacteria</taxon>
        <taxon>Halobacteriales</taxon>
        <taxon>Haladaptataceae</taxon>
        <taxon>Halorussus</taxon>
    </lineage>
</organism>
<reference evidence="11 12" key="1">
    <citation type="journal article" date="2019" name="Int. J. Syst. Evol. Microbiol.">
        <title>The Global Catalogue of Microorganisms (GCM) 10K type strain sequencing project: providing services to taxonomists for standard genome sequencing and annotation.</title>
        <authorList>
            <consortium name="The Broad Institute Genomics Platform"/>
            <consortium name="The Broad Institute Genome Sequencing Center for Infectious Disease"/>
            <person name="Wu L."/>
            <person name="Ma J."/>
        </authorList>
    </citation>
    <scope>NUCLEOTIDE SEQUENCE [LARGE SCALE GENOMIC DNA]</scope>
    <source>
        <strain evidence="11 12">XZYJ18</strain>
    </source>
</reference>
<evidence type="ECO:0000256" key="8">
    <source>
        <dbReference type="ARBA" id="ARBA00048428"/>
    </source>
</evidence>
<dbReference type="EC" id="2.1.1.137" evidence="4"/>
<comment type="caution">
    <text evidence="11">The sequence shown here is derived from an EMBL/GenBank/DDBJ whole genome shotgun (WGS) entry which is preliminary data.</text>
</comment>
<dbReference type="PANTHER" id="PTHR43675">
    <property type="entry name" value="ARSENITE METHYLTRANSFERASE"/>
    <property type="match status" value="1"/>
</dbReference>
<dbReference type="InterPro" id="IPR026669">
    <property type="entry name" value="Arsenite_MeTrfase-like"/>
</dbReference>
<dbReference type="Pfam" id="PF13847">
    <property type="entry name" value="Methyltransf_31"/>
    <property type="match status" value="1"/>
</dbReference>
<comment type="similarity">
    <text evidence="3">Belongs to the methyltransferase superfamily. Arsenite methyltransferase family.</text>
</comment>
<keyword evidence="12" id="KW-1185">Reference proteome</keyword>
<feature type="compositionally biased region" description="Low complexity" evidence="9">
    <location>
        <begin position="34"/>
        <end position="51"/>
    </location>
</feature>
<dbReference type="RefSeq" id="WP_254267492.1">
    <property type="nucleotide sequence ID" value="NZ_CP100400.1"/>
</dbReference>
<dbReference type="Gene3D" id="3.40.50.150">
    <property type="entry name" value="Vaccinia Virus protein VP39"/>
    <property type="match status" value="1"/>
</dbReference>
<evidence type="ECO:0000256" key="9">
    <source>
        <dbReference type="SAM" id="MobiDB-lite"/>
    </source>
</evidence>
<evidence type="ECO:0000256" key="7">
    <source>
        <dbReference type="ARBA" id="ARBA00047943"/>
    </source>
</evidence>
<feature type="region of interest" description="Disordered" evidence="9">
    <location>
        <begin position="1"/>
        <end position="56"/>
    </location>
</feature>
<feature type="domain" description="Methyltransferase" evidence="10">
    <location>
        <begin position="91"/>
        <end position="236"/>
    </location>
</feature>
<dbReference type="CDD" id="cd02440">
    <property type="entry name" value="AdoMet_MTases"/>
    <property type="match status" value="1"/>
</dbReference>
<dbReference type="GO" id="GO:0030791">
    <property type="term" value="F:arsenite methyltransferase activity"/>
    <property type="evidence" value="ECO:0007669"/>
    <property type="project" value="UniProtKB-EC"/>
</dbReference>
<accession>A0ABD5PXN3</accession>
<dbReference type="GO" id="GO:0032259">
    <property type="term" value="P:methylation"/>
    <property type="evidence" value="ECO:0007669"/>
    <property type="project" value="UniProtKB-KW"/>
</dbReference>
<dbReference type="SUPFAM" id="SSF53335">
    <property type="entry name" value="S-adenosyl-L-methionine-dependent methyltransferases"/>
    <property type="match status" value="1"/>
</dbReference>
<evidence type="ECO:0000256" key="3">
    <source>
        <dbReference type="ARBA" id="ARBA00034487"/>
    </source>
</evidence>
<dbReference type="GeneID" id="73045951"/>
<dbReference type="InterPro" id="IPR029063">
    <property type="entry name" value="SAM-dependent_MTases_sf"/>
</dbReference>
<dbReference type="PANTHER" id="PTHR43675:SF8">
    <property type="entry name" value="ARSENITE METHYLTRANSFERASE"/>
    <property type="match status" value="1"/>
</dbReference>
<dbReference type="Proteomes" id="UP001595945">
    <property type="component" value="Unassembled WGS sequence"/>
</dbReference>
<keyword evidence="1" id="KW-0808">Transferase</keyword>
<feature type="compositionally biased region" description="Basic and acidic residues" evidence="9">
    <location>
        <begin position="18"/>
        <end position="29"/>
    </location>
</feature>
<keyword evidence="2" id="KW-0949">S-adenosyl-L-methionine</keyword>
<comment type="catalytic activity">
    <reaction evidence="7">
        <text>arsenic triglutathione + 2 [thioredoxin]-dithiol + 2 S-adenosyl-L-methionine + H2O = dimethylarsinous acid + 2 [thioredoxin]-disulfide + 3 glutathione + 2 S-adenosyl-L-homocysteine + 2 H(+)</text>
        <dbReference type="Rhea" id="RHEA:69464"/>
        <dbReference type="Rhea" id="RHEA-COMP:10698"/>
        <dbReference type="Rhea" id="RHEA-COMP:10700"/>
        <dbReference type="ChEBI" id="CHEBI:15377"/>
        <dbReference type="ChEBI" id="CHEBI:15378"/>
        <dbReference type="ChEBI" id="CHEBI:23808"/>
        <dbReference type="ChEBI" id="CHEBI:29950"/>
        <dbReference type="ChEBI" id="CHEBI:50058"/>
        <dbReference type="ChEBI" id="CHEBI:57856"/>
        <dbReference type="ChEBI" id="CHEBI:57925"/>
        <dbReference type="ChEBI" id="CHEBI:59789"/>
        <dbReference type="ChEBI" id="CHEBI:183640"/>
        <dbReference type="EC" id="2.1.1.137"/>
    </reaction>
</comment>
<evidence type="ECO:0000256" key="6">
    <source>
        <dbReference type="ARBA" id="ARBA00047941"/>
    </source>
</evidence>
<dbReference type="NCBIfam" id="NF008823">
    <property type="entry name" value="PRK11873.1"/>
    <property type="match status" value="1"/>
</dbReference>